<keyword evidence="1" id="KW-0812">Transmembrane</keyword>
<dbReference type="KEGG" id="acad:UA74_23665"/>
<evidence type="ECO:0000313" key="2">
    <source>
        <dbReference type="EMBL" id="APU16751.1"/>
    </source>
</evidence>
<protein>
    <recommendedName>
        <fullName evidence="4">Alkaline shock response membrane anchor protein AmaP</fullName>
    </recommendedName>
</protein>
<evidence type="ECO:0000256" key="1">
    <source>
        <dbReference type="SAM" id="Phobius"/>
    </source>
</evidence>
<dbReference type="RefSeq" id="WP_075765515.1">
    <property type="nucleotide sequence ID" value="NZ_CP016076.1"/>
</dbReference>
<dbReference type="AlphaFoldDB" id="A0AAC9LG59"/>
<keyword evidence="1" id="KW-1133">Transmembrane helix</keyword>
<feature type="transmembrane region" description="Helical" evidence="1">
    <location>
        <begin position="20"/>
        <end position="45"/>
    </location>
</feature>
<organism evidence="2 3">
    <name type="scientific">Actinoalloteichus fjordicus</name>
    <dbReference type="NCBI Taxonomy" id="1612552"/>
    <lineage>
        <taxon>Bacteria</taxon>
        <taxon>Bacillati</taxon>
        <taxon>Actinomycetota</taxon>
        <taxon>Actinomycetes</taxon>
        <taxon>Pseudonocardiales</taxon>
        <taxon>Pseudonocardiaceae</taxon>
        <taxon>Actinoalloteichus</taxon>
    </lineage>
</organism>
<dbReference type="EMBL" id="CP016076">
    <property type="protein sequence ID" value="APU16751.1"/>
    <property type="molecule type" value="Genomic_DNA"/>
</dbReference>
<gene>
    <name evidence="2" type="ORF">UA74_23665</name>
</gene>
<dbReference type="Proteomes" id="UP000185511">
    <property type="component" value="Chromosome"/>
</dbReference>
<keyword evidence="3" id="KW-1185">Reference proteome</keyword>
<keyword evidence="1" id="KW-0472">Membrane</keyword>
<evidence type="ECO:0008006" key="4">
    <source>
        <dbReference type="Google" id="ProtNLM"/>
    </source>
</evidence>
<name>A0AAC9LG59_9PSEU</name>
<proteinExistence type="predicted"/>
<reference evidence="3" key="1">
    <citation type="submission" date="2016-06" db="EMBL/GenBank/DDBJ databases">
        <title>Complete genome sequence of Actinoalloteichus fjordicus DSM 46855 (=ADI127-17), type strain of the new species Actinoalloteichus fjordicus.</title>
        <authorList>
            <person name="Ruckert C."/>
            <person name="Nouioui I."/>
            <person name="Willmese J."/>
            <person name="van Wezel G."/>
            <person name="Klenk H.-P."/>
            <person name="Kalinowski J."/>
            <person name="Zotchev S.B."/>
        </authorList>
    </citation>
    <scope>NUCLEOTIDE SEQUENCE [LARGE SCALE GENOMIC DNA]</scope>
    <source>
        <strain evidence="3">ADI127-7</strain>
    </source>
</reference>
<feature type="transmembrane region" description="Helical" evidence="1">
    <location>
        <begin position="65"/>
        <end position="90"/>
    </location>
</feature>
<evidence type="ECO:0000313" key="3">
    <source>
        <dbReference type="Proteomes" id="UP000185511"/>
    </source>
</evidence>
<accession>A0AAC9LG59</accession>
<sequence length="198" mass="20950">MSRRRGPLDARSADWERAVVWTAGLLGVAIGLIALLTGGGLFGVFRGRRPLADPLALDWLGAHPTGARTAAILLGLLLLLTGVGAVFIALRPEHHPDLVFTDDSRDRLVITASAVAEAVRADAEAIPGVSRARAAVVGSTRRPTLRLTLALREGSDLPTVWTELDRGVVERARRSLGVSVLPAAVHLEFDAAPVARVT</sequence>